<feature type="domain" description="M23ase beta-sheet core" evidence="1">
    <location>
        <begin position="104"/>
        <end position="197"/>
    </location>
</feature>
<dbReference type="Gene3D" id="2.70.70.10">
    <property type="entry name" value="Glucose Permease (Domain IIA)"/>
    <property type="match status" value="1"/>
</dbReference>
<dbReference type="AlphaFoldDB" id="A0A261ESU6"/>
<dbReference type="InterPro" id="IPR011055">
    <property type="entry name" value="Dup_hybrid_motif"/>
</dbReference>
<evidence type="ECO:0000313" key="2">
    <source>
        <dbReference type="EMBL" id="OZG49928.1"/>
    </source>
</evidence>
<proteinExistence type="predicted"/>
<dbReference type="OrthoDB" id="5245088at2"/>
<keyword evidence="3" id="KW-1185">Reference proteome</keyword>
<accession>A0A261ESU6</accession>
<dbReference type="SUPFAM" id="SSF51261">
    <property type="entry name" value="Duplicated hybrid motif"/>
    <property type="match status" value="1"/>
</dbReference>
<reference evidence="2 3" key="1">
    <citation type="journal article" date="2017" name="BMC Genomics">
        <title>Comparative genomic and phylogenomic analyses of the Bifidobacteriaceae family.</title>
        <authorList>
            <person name="Lugli G.A."/>
            <person name="Milani C."/>
            <person name="Turroni F."/>
            <person name="Duranti S."/>
            <person name="Mancabelli L."/>
            <person name="Mangifesta M."/>
            <person name="Ferrario C."/>
            <person name="Modesto M."/>
            <person name="Mattarelli P."/>
            <person name="Jiri K."/>
            <person name="van Sinderen D."/>
            <person name="Ventura M."/>
        </authorList>
    </citation>
    <scope>NUCLEOTIDE SEQUENCE [LARGE SCALE GENOMIC DNA]</scope>
    <source>
        <strain evidence="2 3">DSM 22924</strain>
    </source>
</reference>
<name>A0A261ESU6_9BIFI</name>
<dbReference type="Proteomes" id="UP000216004">
    <property type="component" value="Unassembled WGS sequence"/>
</dbReference>
<dbReference type="InterPro" id="IPR016047">
    <property type="entry name" value="M23ase_b-sheet_dom"/>
</dbReference>
<comment type="caution">
    <text evidence="2">The sequence shown here is derived from an EMBL/GenBank/DDBJ whole genome shotgun (WGS) entry which is preliminary data.</text>
</comment>
<dbReference type="EMBL" id="MWWS01000004">
    <property type="protein sequence ID" value="OZG49928.1"/>
    <property type="molecule type" value="Genomic_DNA"/>
</dbReference>
<evidence type="ECO:0000313" key="3">
    <source>
        <dbReference type="Proteomes" id="UP000216004"/>
    </source>
</evidence>
<organism evidence="2 3">
    <name type="scientific">Bombiscardovia coagulans</name>
    <dbReference type="NCBI Taxonomy" id="686666"/>
    <lineage>
        <taxon>Bacteria</taxon>
        <taxon>Bacillati</taxon>
        <taxon>Actinomycetota</taxon>
        <taxon>Actinomycetes</taxon>
        <taxon>Bifidobacteriales</taxon>
        <taxon>Bifidobacteriaceae</taxon>
        <taxon>Bombiscardovia</taxon>
    </lineage>
</organism>
<gene>
    <name evidence="2" type="ORF">BOCO_0445</name>
</gene>
<dbReference type="RefSeq" id="WP_094722485.1">
    <property type="nucleotide sequence ID" value="NZ_MWWS01000004.1"/>
</dbReference>
<dbReference type="Pfam" id="PF01551">
    <property type="entry name" value="Peptidase_M23"/>
    <property type="match status" value="1"/>
</dbReference>
<dbReference type="CDD" id="cd12797">
    <property type="entry name" value="M23_peptidase"/>
    <property type="match status" value="1"/>
</dbReference>
<evidence type="ECO:0000259" key="1">
    <source>
        <dbReference type="Pfam" id="PF01551"/>
    </source>
</evidence>
<protein>
    <submittedName>
        <fullName evidence="2">Peptidase, M23 family</fullName>
    </submittedName>
</protein>
<sequence length="211" mass="23165">MRFTDNRRMFVFLLMIRKIQKAQILRWLSVGCCLILATSLVGFENCVAIGMHSKLVHAQETATTKLGKARGCVAAWKWPLKARSKSDQIVIAEFDNPVEPWLPGHRGVDLAADLGAPIVAPSQGQLSFAGVVAGKQVVSLRIDNFTVTFEPAVTGLKAGTVVESGQEFARVEGHSDHCDGRCLHWGVKTAQQTYMNPLSKVKSRKIILKPE</sequence>